<dbReference type="OrthoDB" id="70519at2759"/>
<evidence type="ECO:0000256" key="1">
    <source>
        <dbReference type="ARBA" id="ARBA00022737"/>
    </source>
</evidence>
<feature type="repeat" description="ANK" evidence="3">
    <location>
        <begin position="36"/>
        <end position="68"/>
    </location>
</feature>
<dbReference type="Proteomes" id="UP000596742">
    <property type="component" value="Unassembled WGS sequence"/>
</dbReference>
<keyword evidence="2 3" id="KW-0040">ANK repeat</keyword>
<evidence type="ECO:0000256" key="2">
    <source>
        <dbReference type="ARBA" id="ARBA00023043"/>
    </source>
</evidence>
<comment type="caution">
    <text evidence="5">The sequence shown here is derived from an EMBL/GenBank/DDBJ whole genome shotgun (WGS) entry which is preliminary data.</text>
</comment>
<feature type="compositionally biased region" description="Polar residues" evidence="4">
    <location>
        <begin position="112"/>
        <end position="123"/>
    </location>
</feature>
<dbReference type="GO" id="GO:0004842">
    <property type="term" value="F:ubiquitin-protein transferase activity"/>
    <property type="evidence" value="ECO:0007669"/>
    <property type="project" value="TreeGrafter"/>
</dbReference>
<dbReference type="GO" id="GO:0070531">
    <property type="term" value="C:BRCA1-A complex"/>
    <property type="evidence" value="ECO:0007669"/>
    <property type="project" value="TreeGrafter"/>
</dbReference>
<dbReference type="SMART" id="SM00248">
    <property type="entry name" value="ANK"/>
    <property type="match status" value="3"/>
</dbReference>
<evidence type="ECO:0000313" key="5">
    <source>
        <dbReference type="EMBL" id="VDI20636.1"/>
    </source>
</evidence>
<dbReference type="Pfam" id="PF12796">
    <property type="entry name" value="Ank_2"/>
    <property type="match status" value="1"/>
</dbReference>
<dbReference type="InterPro" id="IPR036770">
    <property type="entry name" value="Ankyrin_rpt-contain_sf"/>
</dbReference>
<dbReference type="GO" id="GO:0085020">
    <property type="term" value="P:protein K6-linked ubiquitination"/>
    <property type="evidence" value="ECO:0007669"/>
    <property type="project" value="TreeGrafter"/>
</dbReference>
<protein>
    <submittedName>
        <fullName evidence="5">Uncharacterized protein</fullName>
    </submittedName>
</protein>
<evidence type="ECO:0000313" key="6">
    <source>
        <dbReference type="Proteomes" id="UP000596742"/>
    </source>
</evidence>
<organism evidence="5 6">
    <name type="scientific">Mytilus galloprovincialis</name>
    <name type="common">Mediterranean mussel</name>
    <dbReference type="NCBI Taxonomy" id="29158"/>
    <lineage>
        <taxon>Eukaryota</taxon>
        <taxon>Metazoa</taxon>
        <taxon>Spiralia</taxon>
        <taxon>Lophotrochozoa</taxon>
        <taxon>Mollusca</taxon>
        <taxon>Bivalvia</taxon>
        <taxon>Autobranchia</taxon>
        <taxon>Pteriomorphia</taxon>
        <taxon>Mytilida</taxon>
        <taxon>Mytiloidea</taxon>
        <taxon>Mytilidae</taxon>
        <taxon>Mytilinae</taxon>
        <taxon>Mytilus</taxon>
    </lineage>
</organism>
<dbReference type="GO" id="GO:0031436">
    <property type="term" value="C:BRCA1-BARD1 complex"/>
    <property type="evidence" value="ECO:0007669"/>
    <property type="project" value="TreeGrafter"/>
</dbReference>
<keyword evidence="6" id="KW-1185">Reference proteome</keyword>
<gene>
    <name evidence="5" type="ORF">MGAL_10B017376</name>
</gene>
<dbReference type="InterPro" id="IPR002110">
    <property type="entry name" value="Ankyrin_rpt"/>
</dbReference>
<reference evidence="5" key="1">
    <citation type="submission" date="2018-11" db="EMBL/GenBank/DDBJ databases">
        <authorList>
            <person name="Alioto T."/>
            <person name="Alioto T."/>
        </authorList>
    </citation>
    <scope>NUCLEOTIDE SEQUENCE</scope>
</reference>
<evidence type="ECO:0000256" key="4">
    <source>
        <dbReference type="SAM" id="MobiDB-lite"/>
    </source>
</evidence>
<proteinExistence type="predicted"/>
<dbReference type="Gene3D" id="1.25.40.20">
    <property type="entry name" value="Ankyrin repeat-containing domain"/>
    <property type="match status" value="1"/>
</dbReference>
<dbReference type="PROSITE" id="PS50297">
    <property type="entry name" value="ANK_REP_REGION"/>
    <property type="match status" value="1"/>
</dbReference>
<dbReference type="EMBL" id="UYJE01003594">
    <property type="protein sequence ID" value="VDI20636.1"/>
    <property type="molecule type" value="Genomic_DNA"/>
</dbReference>
<dbReference type="PROSITE" id="PS50088">
    <property type="entry name" value="ANK_REPEAT"/>
    <property type="match status" value="2"/>
</dbReference>
<name>A0A8B6DIE6_MYTGA</name>
<dbReference type="AlphaFoldDB" id="A0A8B6DIE6"/>
<sequence length="123" mass="13779">MEDWNEKLIKAAEKGRVEELKLCLANGAYIDYQQVFGWTALMWAAMRGHVEVSRLLLENRCNKDITSRDGETALHLAAEWGHLQTTRCLVEEGGISPFVKTHEDSTEHEQGCGSSPTSCISKN</sequence>
<feature type="region of interest" description="Disordered" evidence="4">
    <location>
        <begin position="102"/>
        <end position="123"/>
    </location>
</feature>
<dbReference type="PANTHER" id="PTHR24171:SF8">
    <property type="entry name" value="BRCA1-ASSOCIATED RING DOMAIN PROTEIN 1"/>
    <property type="match status" value="1"/>
</dbReference>
<evidence type="ECO:0000256" key="3">
    <source>
        <dbReference type="PROSITE-ProRule" id="PRU00023"/>
    </source>
</evidence>
<feature type="repeat" description="ANK" evidence="3">
    <location>
        <begin position="69"/>
        <end position="93"/>
    </location>
</feature>
<dbReference type="PANTHER" id="PTHR24171">
    <property type="entry name" value="ANKYRIN REPEAT DOMAIN-CONTAINING PROTEIN 39-RELATED"/>
    <property type="match status" value="1"/>
</dbReference>
<dbReference type="SUPFAM" id="SSF48403">
    <property type="entry name" value="Ankyrin repeat"/>
    <property type="match status" value="1"/>
</dbReference>
<accession>A0A8B6DIE6</accession>
<keyword evidence="1" id="KW-0677">Repeat</keyword>